<reference evidence="2 3" key="1">
    <citation type="submission" date="2021-05" db="EMBL/GenBank/DDBJ databases">
        <title>Genome Assembly of Synthetic Allotetraploid Brassica napus Reveals Homoeologous Exchanges between Subgenomes.</title>
        <authorList>
            <person name="Davis J.T."/>
        </authorList>
    </citation>
    <scope>NUCLEOTIDE SEQUENCE [LARGE SCALE GENOMIC DNA]</scope>
    <source>
        <strain evidence="3">cv. Da-Ae</strain>
        <tissue evidence="2">Seedling</tissue>
    </source>
</reference>
<evidence type="ECO:0000313" key="2">
    <source>
        <dbReference type="EMBL" id="KAH0925782.1"/>
    </source>
</evidence>
<sequence length="109" mass="12256">MRRKNPTTNLYVQKKNKSRGKEKPETIHSFLTSDGARRRKPAPASVLTGIYAPHYCLKTRFVLISRLLCNARLSCKSLKFDLNDNVIATDLKLSPLVKNPLKAKSTVSS</sequence>
<dbReference type="EMBL" id="JAGKQM010000005">
    <property type="protein sequence ID" value="KAH0925782.1"/>
    <property type="molecule type" value="Genomic_DNA"/>
</dbReference>
<feature type="compositionally biased region" description="Polar residues" evidence="1">
    <location>
        <begin position="1"/>
        <end position="11"/>
    </location>
</feature>
<keyword evidence="3" id="KW-1185">Reference proteome</keyword>
<proteinExistence type="predicted"/>
<accession>A0ABQ8D8T4</accession>
<evidence type="ECO:0000256" key="1">
    <source>
        <dbReference type="SAM" id="MobiDB-lite"/>
    </source>
</evidence>
<feature type="region of interest" description="Disordered" evidence="1">
    <location>
        <begin position="1"/>
        <end position="27"/>
    </location>
</feature>
<evidence type="ECO:0000313" key="3">
    <source>
        <dbReference type="Proteomes" id="UP000824890"/>
    </source>
</evidence>
<gene>
    <name evidence="2" type="ORF">HID58_018038</name>
</gene>
<name>A0ABQ8D8T4_BRANA</name>
<dbReference type="Proteomes" id="UP000824890">
    <property type="component" value="Unassembled WGS sequence"/>
</dbReference>
<comment type="caution">
    <text evidence="2">The sequence shown here is derived from an EMBL/GenBank/DDBJ whole genome shotgun (WGS) entry which is preliminary data.</text>
</comment>
<organism evidence="2 3">
    <name type="scientific">Brassica napus</name>
    <name type="common">Rape</name>
    <dbReference type="NCBI Taxonomy" id="3708"/>
    <lineage>
        <taxon>Eukaryota</taxon>
        <taxon>Viridiplantae</taxon>
        <taxon>Streptophyta</taxon>
        <taxon>Embryophyta</taxon>
        <taxon>Tracheophyta</taxon>
        <taxon>Spermatophyta</taxon>
        <taxon>Magnoliopsida</taxon>
        <taxon>eudicotyledons</taxon>
        <taxon>Gunneridae</taxon>
        <taxon>Pentapetalae</taxon>
        <taxon>rosids</taxon>
        <taxon>malvids</taxon>
        <taxon>Brassicales</taxon>
        <taxon>Brassicaceae</taxon>
        <taxon>Brassiceae</taxon>
        <taxon>Brassica</taxon>
    </lineage>
</organism>
<protein>
    <submittedName>
        <fullName evidence="2">Uncharacterized protein</fullName>
    </submittedName>
</protein>